<gene>
    <name evidence="2" type="ORF">ERS852491_01005</name>
</gene>
<evidence type="ECO:0000313" key="3">
    <source>
        <dbReference type="Proteomes" id="UP000095544"/>
    </source>
</evidence>
<name>A0A174BGG3_9FIRM</name>
<accession>A0A174BGG3</accession>
<organism evidence="2 3">
    <name type="scientific">Faecalicatena contorta</name>
    <dbReference type="NCBI Taxonomy" id="39482"/>
    <lineage>
        <taxon>Bacteria</taxon>
        <taxon>Bacillati</taxon>
        <taxon>Bacillota</taxon>
        <taxon>Clostridia</taxon>
        <taxon>Lachnospirales</taxon>
        <taxon>Lachnospiraceae</taxon>
        <taxon>Faecalicatena</taxon>
    </lineage>
</organism>
<evidence type="ECO:0000313" key="2">
    <source>
        <dbReference type="EMBL" id="CUN99573.1"/>
    </source>
</evidence>
<feature type="region of interest" description="Disordered" evidence="1">
    <location>
        <begin position="1"/>
        <end position="37"/>
    </location>
</feature>
<protein>
    <submittedName>
        <fullName evidence="2">Uncharacterized protein</fullName>
    </submittedName>
</protein>
<proteinExistence type="predicted"/>
<sequence length="115" mass="12627">MEAACVGEYGDSPEEAVVHQEGKQGLAETGGFEPRDDQKEVHGYAAKLKWEVPPLIDAMIEAEGEIPLFPKLAGRHEEAAGKEKVIQFFGSGNLSFHVDLLLYCWGEPVFLTIIV</sequence>
<dbReference type="Proteomes" id="UP000095544">
    <property type="component" value="Unassembled WGS sequence"/>
</dbReference>
<dbReference type="EMBL" id="CYZU01000007">
    <property type="protein sequence ID" value="CUN99573.1"/>
    <property type="molecule type" value="Genomic_DNA"/>
</dbReference>
<dbReference type="AlphaFoldDB" id="A0A174BGG3"/>
<reference evidence="2 3" key="1">
    <citation type="submission" date="2015-09" db="EMBL/GenBank/DDBJ databases">
        <authorList>
            <consortium name="Pathogen Informatics"/>
        </authorList>
    </citation>
    <scope>NUCLEOTIDE SEQUENCE [LARGE SCALE GENOMIC DNA]</scope>
    <source>
        <strain evidence="2 3">2789STDY5834876</strain>
    </source>
</reference>
<evidence type="ECO:0000256" key="1">
    <source>
        <dbReference type="SAM" id="MobiDB-lite"/>
    </source>
</evidence>